<dbReference type="Proteomes" id="UP000321736">
    <property type="component" value="Unassembled WGS sequence"/>
</dbReference>
<dbReference type="RefSeq" id="WP_095102844.1">
    <property type="nucleotide sequence ID" value="NZ_BKAR01000002.1"/>
</dbReference>
<evidence type="ECO:0000313" key="2">
    <source>
        <dbReference type="Proteomes" id="UP000321736"/>
    </source>
</evidence>
<reference evidence="1 2" key="1">
    <citation type="submission" date="2019-07" db="EMBL/GenBank/DDBJ databases">
        <title>Whole genome shotgun sequence of Staphylococcus piscifermentans NBRC 109625.</title>
        <authorList>
            <person name="Hosoyama A."/>
            <person name="Uohara A."/>
            <person name="Ohji S."/>
            <person name="Ichikawa N."/>
        </authorList>
    </citation>
    <scope>NUCLEOTIDE SEQUENCE [LARGE SCALE GENOMIC DNA]</scope>
    <source>
        <strain evidence="1 2">NBRC 109625</strain>
    </source>
</reference>
<accession>A0A239TFP1</accession>
<gene>
    <name evidence="1" type="ORF">SPI02_01920</name>
</gene>
<name>A0A239TFP1_9STAP</name>
<protein>
    <submittedName>
        <fullName evidence="1">Uncharacterized protein</fullName>
    </submittedName>
</protein>
<dbReference type="EMBL" id="BKAR01000002">
    <property type="protein sequence ID" value="GEP83607.1"/>
    <property type="molecule type" value="Genomic_DNA"/>
</dbReference>
<proteinExistence type="predicted"/>
<comment type="caution">
    <text evidence="1">The sequence shown here is derived from an EMBL/GenBank/DDBJ whole genome shotgun (WGS) entry which is preliminary data.</text>
</comment>
<dbReference type="AlphaFoldDB" id="A0A239TFP1"/>
<organism evidence="1 2">
    <name type="scientific">Staphylococcus piscifermentans</name>
    <dbReference type="NCBI Taxonomy" id="70258"/>
    <lineage>
        <taxon>Bacteria</taxon>
        <taxon>Bacillati</taxon>
        <taxon>Bacillota</taxon>
        <taxon>Bacilli</taxon>
        <taxon>Bacillales</taxon>
        <taxon>Staphylococcaceae</taxon>
        <taxon>Staphylococcus</taxon>
    </lineage>
</organism>
<evidence type="ECO:0000313" key="1">
    <source>
        <dbReference type="EMBL" id="GEP83607.1"/>
    </source>
</evidence>
<dbReference type="OrthoDB" id="2405621at2"/>
<sequence>MPFVEDRMMKDLEEKPSRVEEGDFNTDQEMQQNAFERLGKDVVIIEILSIMNIVFAVTTFTLLGLFIRATKDK</sequence>
<keyword evidence="2" id="KW-1185">Reference proteome</keyword>